<dbReference type="Proteomes" id="UP001444071">
    <property type="component" value="Unassembled WGS sequence"/>
</dbReference>
<evidence type="ECO:0000313" key="2">
    <source>
        <dbReference type="Proteomes" id="UP001444071"/>
    </source>
</evidence>
<comment type="caution">
    <text evidence="1">The sequence shown here is derived from an EMBL/GenBank/DDBJ whole genome shotgun (WGS) entry which is preliminary data.</text>
</comment>
<sequence>MEEVQDDGQSPSVWGSMQELTSWGINDHEEGEGDKVCVYMYMYEYTTLYNIRLNCTFFFLSSKQSIFKVRCAFLYNDNKGILMPPAQRLDPFFGLCSCRQGGVGVWRQHWGRSLLLLLCSPPHVPSLLAEAGG</sequence>
<accession>A0ABV0X4C7</accession>
<name>A0ABV0X4C7_9TELE</name>
<proteinExistence type="predicted"/>
<protein>
    <submittedName>
        <fullName evidence="1">Uncharacterized protein</fullName>
    </submittedName>
</protein>
<keyword evidence="2" id="KW-1185">Reference proteome</keyword>
<organism evidence="1 2">
    <name type="scientific">Xenotaenia resolanae</name>
    <dbReference type="NCBI Taxonomy" id="208358"/>
    <lineage>
        <taxon>Eukaryota</taxon>
        <taxon>Metazoa</taxon>
        <taxon>Chordata</taxon>
        <taxon>Craniata</taxon>
        <taxon>Vertebrata</taxon>
        <taxon>Euteleostomi</taxon>
        <taxon>Actinopterygii</taxon>
        <taxon>Neopterygii</taxon>
        <taxon>Teleostei</taxon>
        <taxon>Neoteleostei</taxon>
        <taxon>Acanthomorphata</taxon>
        <taxon>Ovalentaria</taxon>
        <taxon>Atherinomorphae</taxon>
        <taxon>Cyprinodontiformes</taxon>
        <taxon>Goodeidae</taxon>
        <taxon>Xenotaenia</taxon>
    </lineage>
</organism>
<reference evidence="1 2" key="1">
    <citation type="submission" date="2021-06" db="EMBL/GenBank/DDBJ databases">
        <authorList>
            <person name="Palmer J.M."/>
        </authorList>
    </citation>
    <scope>NUCLEOTIDE SEQUENCE [LARGE SCALE GENOMIC DNA]</scope>
    <source>
        <strain evidence="1 2">XR_2019</strain>
        <tissue evidence="1">Muscle</tissue>
    </source>
</reference>
<evidence type="ECO:0000313" key="1">
    <source>
        <dbReference type="EMBL" id="MEQ2276391.1"/>
    </source>
</evidence>
<gene>
    <name evidence="1" type="ORF">XENORESO_019020</name>
</gene>
<dbReference type="EMBL" id="JAHRIM010086945">
    <property type="protein sequence ID" value="MEQ2276391.1"/>
    <property type="molecule type" value="Genomic_DNA"/>
</dbReference>